<name>A0ACB9GPM0_9ASTR</name>
<organism evidence="1 2">
    <name type="scientific">Smallanthus sonchifolius</name>
    <dbReference type="NCBI Taxonomy" id="185202"/>
    <lineage>
        <taxon>Eukaryota</taxon>
        <taxon>Viridiplantae</taxon>
        <taxon>Streptophyta</taxon>
        <taxon>Embryophyta</taxon>
        <taxon>Tracheophyta</taxon>
        <taxon>Spermatophyta</taxon>
        <taxon>Magnoliopsida</taxon>
        <taxon>eudicotyledons</taxon>
        <taxon>Gunneridae</taxon>
        <taxon>Pentapetalae</taxon>
        <taxon>asterids</taxon>
        <taxon>campanulids</taxon>
        <taxon>Asterales</taxon>
        <taxon>Asteraceae</taxon>
        <taxon>Asteroideae</taxon>
        <taxon>Heliantheae alliance</taxon>
        <taxon>Millerieae</taxon>
        <taxon>Smallanthus</taxon>
    </lineage>
</organism>
<accession>A0ACB9GPM0</accession>
<comment type="caution">
    <text evidence="1">The sequence shown here is derived from an EMBL/GenBank/DDBJ whole genome shotgun (WGS) entry which is preliminary data.</text>
</comment>
<proteinExistence type="predicted"/>
<evidence type="ECO:0000313" key="2">
    <source>
        <dbReference type="Proteomes" id="UP001056120"/>
    </source>
</evidence>
<evidence type="ECO:0000313" key="1">
    <source>
        <dbReference type="EMBL" id="KAI3785589.1"/>
    </source>
</evidence>
<dbReference type="EMBL" id="CM042031">
    <property type="protein sequence ID" value="KAI3785589.1"/>
    <property type="molecule type" value="Genomic_DNA"/>
</dbReference>
<protein>
    <submittedName>
        <fullName evidence="1">Uncharacterized protein</fullName>
    </submittedName>
</protein>
<gene>
    <name evidence="1" type="ORF">L1987_44712</name>
</gene>
<reference evidence="1 2" key="2">
    <citation type="journal article" date="2022" name="Mol. Ecol. Resour.">
        <title>The genomes of chicory, endive, great burdock and yacon provide insights into Asteraceae paleo-polyploidization history and plant inulin production.</title>
        <authorList>
            <person name="Fan W."/>
            <person name="Wang S."/>
            <person name="Wang H."/>
            <person name="Wang A."/>
            <person name="Jiang F."/>
            <person name="Liu H."/>
            <person name="Zhao H."/>
            <person name="Xu D."/>
            <person name="Zhang Y."/>
        </authorList>
    </citation>
    <scope>NUCLEOTIDE SEQUENCE [LARGE SCALE GENOMIC DNA]</scope>
    <source>
        <strain evidence="2">cv. Yunnan</strain>
        <tissue evidence="1">Leaves</tissue>
    </source>
</reference>
<keyword evidence="2" id="KW-1185">Reference proteome</keyword>
<sequence>MRVSALSLAYFIYDLACCWVDKNMTMDNLAHHLVSIVGIGAGLAYEMCGSEIMATLLITEISSPFLHLREFLKELGYKNTDLNLAADVTPVIHLRFSAVLSRPYECSNLEEASHIAIH</sequence>
<reference evidence="2" key="1">
    <citation type="journal article" date="2022" name="Mol. Ecol. Resour.">
        <title>The genomes of chicory, endive, great burdock and yacon provide insights into Asteraceae palaeo-polyploidization history and plant inulin production.</title>
        <authorList>
            <person name="Fan W."/>
            <person name="Wang S."/>
            <person name="Wang H."/>
            <person name="Wang A."/>
            <person name="Jiang F."/>
            <person name="Liu H."/>
            <person name="Zhao H."/>
            <person name="Xu D."/>
            <person name="Zhang Y."/>
        </authorList>
    </citation>
    <scope>NUCLEOTIDE SEQUENCE [LARGE SCALE GENOMIC DNA]</scope>
    <source>
        <strain evidence="2">cv. Yunnan</strain>
    </source>
</reference>
<dbReference type="Proteomes" id="UP001056120">
    <property type="component" value="Linkage Group LG14"/>
</dbReference>